<evidence type="ECO:0000256" key="2">
    <source>
        <dbReference type="ARBA" id="ARBA00022763"/>
    </source>
</evidence>
<dbReference type="EMBL" id="JABEQO010000005">
    <property type="protein sequence ID" value="MBB2164086.1"/>
    <property type="molecule type" value="Genomic_DNA"/>
</dbReference>
<dbReference type="SUPFAM" id="SSF56672">
    <property type="entry name" value="DNA/RNA polymerases"/>
    <property type="match status" value="1"/>
</dbReference>
<evidence type="ECO:0000313" key="8">
    <source>
        <dbReference type="Proteomes" id="UP000561077"/>
    </source>
</evidence>
<comment type="caution">
    <text evidence="5">The sequence shown here is derived from an EMBL/GenBank/DDBJ whole genome shotgun (WGS) entry which is preliminary data.</text>
</comment>
<dbReference type="Gene3D" id="3.30.70.270">
    <property type="match status" value="1"/>
</dbReference>
<dbReference type="Gene3D" id="3.40.1170.60">
    <property type="match status" value="1"/>
</dbReference>
<evidence type="ECO:0000313" key="6">
    <source>
        <dbReference type="EMBL" id="MBB2192790.1"/>
    </source>
</evidence>
<feature type="domain" description="DUF6504" evidence="4">
    <location>
        <begin position="435"/>
        <end position="514"/>
    </location>
</feature>
<proteinExistence type="inferred from homology"/>
<dbReference type="EMBL" id="JABEQN010000003">
    <property type="protein sequence ID" value="MBB2192790.1"/>
    <property type="molecule type" value="Genomic_DNA"/>
</dbReference>
<accession>A0A7W4IJP2</accession>
<dbReference type="Pfam" id="PF00817">
    <property type="entry name" value="IMS"/>
    <property type="match status" value="1"/>
</dbReference>
<dbReference type="InterPro" id="IPR043502">
    <property type="entry name" value="DNA/RNA_pol_sf"/>
</dbReference>
<sequence length="517" mass="56540">MARGDLPRAGLSRIVSLYLPFWPTDRIRRRLGADAPAPEAALALVGRAGRRRVVRSVDLVARKAGLCPGTPVAKAQALYPDLTIMDADPQGDREGLEKLALWFQRRMAPVVAVDPPDGIVLDTTGADHLHGGEQAMLAAMVLRLRRTGVTAKAAVADSLGAAHALARYGRARMLVVPPGEAAAAMADLPIAALRLPDDIVDGLHALGVSRIGPLAGMPRAPLALRFGPEVARRLDQAFGRVAEAIVPIRPVEPVEVSRNFAEPIGAAETIARMIGTLVPPLCQLLEERGQGGRCFDLLLHRVDSRAEAIRIATAQPVRAAGRLIRLLCEKIETIDPGFGIERMVLTVSWAEPMGVRQAMSLLDEADEPDVSGLIDSLANRVGTQALYRFMPVESDMPERSFCRVPALAPDEAKDWPDHWPRPMRLLPRPEPVHAMAELPDQPPIFFIWRGVRRKVRCADGPERVFGEWWKGDAELTTARDYFRVEDTSGERFWIYRAGDGEHGETGSQGWFLHGIFG</sequence>
<dbReference type="Proteomes" id="UP000540490">
    <property type="component" value="Unassembled WGS sequence"/>
</dbReference>
<dbReference type="CDD" id="cd03468">
    <property type="entry name" value="PolY_like"/>
    <property type="match status" value="1"/>
</dbReference>
<organism evidence="5 8">
    <name type="scientific">Gluconacetobacter dulcium</name>
    <dbReference type="NCBI Taxonomy" id="2729096"/>
    <lineage>
        <taxon>Bacteria</taxon>
        <taxon>Pseudomonadati</taxon>
        <taxon>Pseudomonadota</taxon>
        <taxon>Alphaproteobacteria</taxon>
        <taxon>Acetobacterales</taxon>
        <taxon>Acetobacteraceae</taxon>
        <taxon>Gluconacetobacter</taxon>
    </lineage>
</organism>
<dbReference type="InterPro" id="IPR045443">
    <property type="entry name" value="DUF6504"/>
</dbReference>
<dbReference type="Proteomes" id="UP000561077">
    <property type="component" value="Unassembled WGS sequence"/>
</dbReference>
<keyword evidence="7" id="KW-1185">Reference proteome</keyword>
<dbReference type="GO" id="GO:0006281">
    <property type="term" value="P:DNA repair"/>
    <property type="evidence" value="ECO:0007669"/>
    <property type="project" value="InterPro"/>
</dbReference>
<reference evidence="7 8" key="1">
    <citation type="submission" date="2020-04" db="EMBL/GenBank/DDBJ databases">
        <title>Description of novel Gluconacetobacter.</title>
        <authorList>
            <person name="Sombolestani A."/>
        </authorList>
    </citation>
    <scope>NUCLEOTIDE SEQUENCE [LARGE SCALE GENOMIC DNA]</scope>
    <source>
        <strain evidence="6 7">LMG 1728</strain>
        <strain evidence="5 8">LMG 1731</strain>
    </source>
</reference>
<gene>
    <name evidence="6" type="ORF">HLH25_03880</name>
    <name evidence="5" type="ORF">HLH26_05940</name>
</gene>
<dbReference type="PANTHER" id="PTHR35369:SF2">
    <property type="entry name" value="BLR3025 PROTEIN"/>
    <property type="match status" value="1"/>
</dbReference>
<dbReference type="InterPro" id="IPR001126">
    <property type="entry name" value="UmuC"/>
</dbReference>
<dbReference type="AlphaFoldDB" id="A0A7W4IJP2"/>
<name>A0A7W4IJP2_9PROT</name>
<evidence type="ECO:0000313" key="7">
    <source>
        <dbReference type="Proteomes" id="UP000540490"/>
    </source>
</evidence>
<feature type="domain" description="UmuC" evidence="3">
    <location>
        <begin position="44"/>
        <end position="163"/>
    </location>
</feature>
<dbReference type="InterPro" id="IPR050356">
    <property type="entry name" value="SulA_CellDiv_inhibitor"/>
</dbReference>
<dbReference type="Pfam" id="PF20114">
    <property type="entry name" value="DUF6504"/>
    <property type="match status" value="1"/>
</dbReference>
<evidence type="ECO:0000259" key="3">
    <source>
        <dbReference type="Pfam" id="PF00817"/>
    </source>
</evidence>
<dbReference type="PANTHER" id="PTHR35369">
    <property type="entry name" value="BLR3025 PROTEIN-RELATED"/>
    <property type="match status" value="1"/>
</dbReference>
<evidence type="ECO:0000259" key="4">
    <source>
        <dbReference type="Pfam" id="PF20114"/>
    </source>
</evidence>
<dbReference type="InterPro" id="IPR043128">
    <property type="entry name" value="Rev_trsase/Diguanyl_cyclase"/>
</dbReference>
<protein>
    <submittedName>
        <fullName evidence="5">DNA polymerase Y family protein</fullName>
    </submittedName>
</protein>
<keyword evidence="2" id="KW-0227">DNA damage</keyword>
<evidence type="ECO:0000313" key="5">
    <source>
        <dbReference type="EMBL" id="MBB2164086.1"/>
    </source>
</evidence>
<evidence type="ECO:0000256" key="1">
    <source>
        <dbReference type="ARBA" id="ARBA00010945"/>
    </source>
</evidence>
<comment type="similarity">
    <text evidence="1">Belongs to the DNA polymerase type-Y family.</text>
</comment>